<dbReference type="InterPro" id="IPR002110">
    <property type="entry name" value="Ankyrin_rpt"/>
</dbReference>
<protein>
    <submittedName>
        <fullName evidence="4">Uncharacterized protein</fullName>
    </submittedName>
</protein>
<dbReference type="PROSITE" id="PS50297">
    <property type="entry name" value="ANK_REP_REGION"/>
    <property type="match status" value="1"/>
</dbReference>
<evidence type="ECO:0000313" key="5">
    <source>
        <dbReference type="Proteomes" id="UP001519460"/>
    </source>
</evidence>
<dbReference type="InterPro" id="IPR036770">
    <property type="entry name" value="Ankyrin_rpt-contain_sf"/>
</dbReference>
<dbReference type="InterPro" id="IPR051165">
    <property type="entry name" value="Multifunctional_ANK_Repeat"/>
</dbReference>
<dbReference type="Gene3D" id="1.25.40.20">
    <property type="entry name" value="Ankyrin repeat-containing domain"/>
    <property type="match status" value="1"/>
</dbReference>
<dbReference type="Pfam" id="PF12796">
    <property type="entry name" value="Ank_2"/>
    <property type="match status" value="1"/>
</dbReference>
<proteinExistence type="predicted"/>
<sequence length="229" mass="25912">MDIVRWLIENGADCNARSFVSQQLDDESWTPLHMAATIGKLPIVRTLVEHGAHLDALTDSGETVLCMASPKEVDMDTKAYLLQINAPLWSVPGSSVMVKCRDRRAAAHQWSLLELAVYNGDLLFAEALLQSRHYQDRPALSDFVCHETSLHDREQIAVMQYVQEFISTLQAPSLQRMCRDVLRAYCGTHLRQYVRTVVMPARLRSMLLLEDVLGPLKTSENKEKDDNDS</sequence>
<dbReference type="AlphaFoldDB" id="A0ABD0JNE4"/>
<keyword evidence="1" id="KW-0677">Repeat</keyword>
<dbReference type="Proteomes" id="UP001519460">
    <property type="component" value="Unassembled WGS sequence"/>
</dbReference>
<comment type="caution">
    <text evidence="4">The sequence shown here is derived from an EMBL/GenBank/DDBJ whole genome shotgun (WGS) entry which is preliminary data.</text>
</comment>
<feature type="repeat" description="ANK" evidence="3">
    <location>
        <begin position="27"/>
        <end position="59"/>
    </location>
</feature>
<dbReference type="SUPFAM" id="SSF48403">
    <property type="entry name" value="Ankyrin repeat"/>
    <property type="match status" value="1"/>
</dbReference>
<accession>A0ABD0JNE4</accession>
<evidence type="ECO:0000256" key="1">
    <source>
        <dbReference type="ARBA" id="ARBA00022737"/>
    </source>
</evidence>
<evidence type="ECO:0000256" key="2">
    <source>
        <dbReference type="ARBA" id="ARBA00023043"/>
    </source>
</evidence>
<organism evidence="4 5">
    <name type="scientific">Batillaria attramentaria</name>
    <dbReference type="NCBI Taxonomy" id="370345"/>
    <lineage>
        <taxon>Eukaryota</taxon>
        <taxon>Metazoa</taxon>
        <taxon>Spiralia</taxon>
        <taxon>Lophotrochozoa</taxon>
        <taxon>Mollusca</taxon>
        <taxon>Gastropoda</taxon>
        <taxon>Caenogastropoda</taxon>
        <taxon>Sorbeoconcha</taxon>
        <taxon>Cerithioidea</taxon>
        <taxon>Batillariidae</taxon>
        <taxon>Batillaria</taxon>
    </lineage>
</organism>
<dbReference type="PANTHER" id="PTHR24123">
    <property type="entry name" value="ANKYRIN REPEAT-CONTAINING"/>
    <property type="match status" value="1"/>
</dbReference>
<evidence type="ECO:0000256" key="3">
    <source>
        <dbReference type="PROSITE-ProRule" id="PRU00023"/>
    </source>
</evidence>
<dbReference type="PROSITE" id="PS50088">
    <property type="entry name" value="ANK_REPEAT"/>
    <property type="match status" value="1"/>
</dbReference>
<dbReference type="PANTHER" id="PTHR24123:SF141">
    <property type="entry name" value="ANKYRIN 2, ISOFORM U"/>
    <property type="match status" value="1"/>
</dbReference>
<evidence type="ECO:0000313" key="4">
    <source>
        <dbReference type="EMBL" id="KAK7476298.1"/>
    </source>
</evidence>
<dbReference type="EMBL" id="JACVVK020000380">
    <property type="protein sequence ID" value="KAK7476298.1"/>
    <property type="molecule type" value="Genomic_DNA"/>
</dbReference>
<keyword evidence="5" id="KW-1185">Reference proteome</keyword>
<keyword evidence="2 3" id="KW-0040">ANK repeat</keyword>
<dbReference type="SMART" id="SM00248">
    <property type="entry name" value="ANK"/>
    <property type="match status" value="2"/>
</dbReference>
<reference evidence="4 5" key="1">
    <citation type="journal article" date="2023" name="Sci. Data">
        <title>Genome assembly of the Korean intertidal mud-creeper Batillaria attramentaria.</title>
        <authorList>
            <person name="Patra A.K."/>
            <person name="Ho P.T."/>
            <person name="Jun S."/>
            <person name="Lee S.J."/>
            <person name="Kim Y."/>
            <person name="Won Y.J."/>
        </authorList>
    </citation>
    <scope>NUCLEOTIDE SEQUENCE [LARGE SCALE GENOMIC DNA]</scope>
    <source>
        <strain evidence="4">Wonlab-2016</strain>
    </source>
</reference>
<name>A0ABD0JNE4_9CAEN</name>
<gene>
    <name evidence="4" type="ORF">BaRGS_00032491</name>
</gene>